<proteinExistence type="predicted"/>
<dbReference type="Proteomes" id="UP000314294">
    <property type="component" value="Unassembled WGS sequence"/>
</dbReference>
<organism evidence="1 2">
    <name type="scientific">Liparis tanakae</name>
    <name type="common">Tanaka's snailfish</name>
    <dbReference type="NCBI Taxonomy" id="230148"/>
    <lineage>
        <taxon>Eukaryota</taxon>
        <taxon>Metazoa</taxon>
        <taxon>Chordata</taxon>
        <taxon>Craniata</taxon>
        <taxon>Vertebrata</taxon>
        <taxon>Euteleostomi</taxon>
        <taxon>Actinopterygii</taxon>
        <taxon>Neopterygii</taxon>
        <taxon>Teleostei</taxon>
        <taxon>Neoteleostei</taxon>
        <taxon>Acanthomorphata</taxon>
        <taxon>Eupercaria</taxon>
        <taxon>Perciformes</taxon>
        <taxon>Cottioidei</taxon>
        <taxon>Cottales</taxon>
        <taxon>Liparidae</taxon>
        <taxon>Liparis</taxon>
    </lineage>
</organism>
<comment type="caution">
    <text evidence="1">The sequence shown here is derived from an EMBL/GenBank/DDBJ whole genome shotgun (WGS) entry which is preliminary data.</text>
</comment>
<name>A0A4Z2I589_9TELE</name>
<keyword evidence="2" id="KW-1185">Reference proteome</keyword>
<dbReference type="AlphaFoldDB" id="A0A4Z2I589"/>
<accession>A0A4Z2I589</accession>
<protein>
    <submittedName>
        <fullName evidence="1">Uncharacterized protein</fullName>
    </submittedName>
</protein>
<evidence type="ECO:0000313" key="2">
    <source>
        <dbReference type="Proteomes" id="UP000314294"/>
    </source>
</evidence>
<sequence>MDDLHQKDDEGMIVLINRRWYKRKKDVPFGYLGKLSHGSHHIYQNFFWLISQHANQGLQGFVVLKPVEDGEEGQAPSRSSCGTATYFAFDFICIQQVNEDFKATYVPDGQLAQPFQQFHFIPHHGRVQPDLSVMKILPVAELAVVHWAALVSDNPMATAGMR</sequence>
<evidence type="ECO:0000313" key="1">
    <source>
        <dbReference type="EMBL" id="TNN72432.1"/>
    </source>
</evidence>
<reference evidence="1 2" key="1">
    <citation type="submission" date="2019-03" db="EMBL/GenBank/DDBJ databases">
        <title>First draft genome of Liparis tanakae, snailfish: a comprehensive survey of snailfish specific genes.</title>
        <authorList>
            <person name="Kim W."/>
            <person name="Song I."/>
            <person name="Jeong J.-H."/>
            <person name="Kim D."/>
            <person name="Kim S."/>
            <person name="Ryu S."/>
            <person name="Song J.Y."/>
            <person name="Lee S.K."/>
        </authorList>
    </citation>
    <scope>NUCLEOTIDE SEQUENCE [LARGE SCALE GENOMIC DNA]</scope>
    <source>
        <tissue evidence="1">Muscle</tissue>
    </source>
</reference>
<gene>
    <name evidence="1" type="ORF">EYF80_017358</name>
</gene>
<dbReference type="EMBL" id="SRLO01000137">
    <property type="protein sequence ID" value="TNN72432.1"/>
    <property type="molecule type" value="Genomic_DNA"/>
</dbReference>